<evidence type="ECO:0000256" key="2">
    <source>
        <dbReference type="ARBA" id="ARBA00023235"/>
    </source>
</evidence>
<organism evidence="4 5">
    <name type="scientific">Sinomonas atrocyanea</name>
    <dbReference type="NCBI Taxonomy" id="37927"/>
    <lineage>
        <taxon>Bacteria</taxon>
        <taxon>Bacillati</taxon>
        <taxon>Actinomycetota</taxon>
        <taxon>Actinomycetes</taxon>
        <taxon>Micrococcales</taxon>
        <taxon>Micrococcaceae</taxon>
        <taxon>Sinomonas</taxon>
    </lineage>
</organism>
<name>A0A126ZWU3_9MICC</name>
<evidence type="ECO:0000313" key="5">
    <source>
        <dbReference type="Proteomes" id="UP000070134"/>
    </source>
</evidence>
<dbReference type="InterPro" id="IPR015942">
    <property type="entry name" value="Asp/Glu/hydantoin_racemase"/>
</dbReference>
<dbReference type="InterPro" id="IPR001920">
    <property type="entry name" value="Asp/Glu_race"/>
</dbReference>
<keyword evidence="5" id="KW-1185">Reference proteome</keyword>
<dbReference type="KEGG" id="satk:SA2016_0875"/>
<evidence type="ECO:0008006" key="6">
    <source>
        <dbReference type="Google" id="ProtNLM"/>
    </source>
</evidence>
<dbReference type="NCBIfam" id="TIGR00035">
    <property type="entry name" value="asp_race"/>
    <property type="match status" value="1"/>
</dbReference>
<dbReference type="Gene3D" id="3.40.50.1860">
    <property type="match status" value="2"/>
</dbReference>
<dbReference type="RefSeq" id="WP_066495723.1">
    <property type="nucleotide sequence ID" value="NZ_BJMO01000084.1"/>
</dbReference>
<dbReference type="PANTHER" id="PTHR21198:SF7">
    <property type="entry name" value="ASPARTATE-GLUTAMATE RACEMASE FAMILY"/>
    <property type="match status" value="1"/>
</dbReference>
<proteinExistence type="inferred from homology"/>
<keyword evidence="2" id="KW-0413">Isomerase</keyword>
<accession>A0A126ZWU3</accession>
<comment type="similarity">
    <text evidence="1">Belongs to the aspartate/glutamate racemases family.</text>
</comment>
<dbReference type="PATRIC" id="fig|37927.3.peg.898"/>
<dbReference type="InterPro" id="IPR004380">
    <property type="entry name" value="Asp_race"/>
</dbReference>
<evidence type="ECO:0000313" key="4">
    <source>
        <dbReference type="EMBL" id="AMM31563.1"/>
    </source>
</evidence>
<dbReference type="Proteomes" id="UP000070134">
    <property type="component" value="Chromosome"/>
</dbReference>
<dbReference type="GO" id="GO:0047661">
    <property type="term" value="F:amino-acid racemase activity"/>
    <property type="evidence" value="ECO:0007669"/>
    <property type="project" value="InterPro"/>
</dbReference>
<dbReference type="PANTHER" id="PTHR21198">
    <property type="entry name" value="GLUTAMATE RACEMASE"/>
    <property type="match status" value="1"/>
</dbReference>
<sequence>MPERPSRLVGILGGMGPAATVDFYDKLVRATPALIDQEHLRIVIWADPTVPNRQEALLSGGQDPTPWLDEGVGQLLRCGAEILVAPCNTVHAYLPSVLNGRDVEFLSIIEVTMEEVQRADSNDRVGLLATDGALASGLYQSALGGLGRETVLPSGSSQQDLMRLVHAVKAGRTGPEERQQAHGLLSQLRRRGVTTVIAGCTEISVLIAGTVGDLNIADPSQLLAEKTVRRAYSRTPTDHELQNSGKDEHELRT</sequence>
<feature type="compositionally biased region" description="Basic and acidic residues" evidence="3">
    <location>
        <begin position="236"/>
        <end position="253"/>
    </location>
</feature>
<evidence type="ECO:0000256" key="1">
    <source>
        <dbReference type="ARBA" id="ARBA00007847"/>
    </source>
</evidence>
<feature type="region of interest" description="Disordered" evidence="3">
    <location>
        <begin position="232"/>
        <end position="253"/>
    </location>
</feature>
<dbReference type="EMBL" id="CP014518">
    <property type="protein sequence ID" value="AMM31563.1"/>
    <property type="molecule type" value="Genomic_DNA"/>
</dbReference>
<evidence type="ECO:0000256" key="3">
    <source>
        <dbReference type="SAM" id="MobiDB-lite"/>
    </source>
</evidence>
<dbReference type="STRING" id="37927.SA2016_0875"/>
<dbReference type="AlphaFoldDB" id="A0A126ZWU3"/>
<dbReference type="Pfam" id="PF01177">
    <property type="entry name" value="Asp_Glu_race"/>
    <property type="match status" value="1"/>
</dbReference>
<protein>
    <recommendedName>
        <fullName evidence="6">Aspartate racemase</fullName>
    </recommendedName>
</protein>
<dbReference type="SUPFAM" id="SSF53681">
    <property type="entry name" value="Aspartate/glutamate racemase"/>
    <property type="match status" value="2"/>
</dbReference>
<gene>
    <name evidence="4" type="ORF">SA2016_0875</name>
</gene>
<reference evidence="4 5" key="1">
    <citation type="submission" date="2016-02" db="EMBL/GenBank/DDBJ databases">
        <title>Complete genome of Sinomonas atrocyanea KCTC 3377.</title>
        <authorList>
            <person name="Kim K.M."/>
        </authorList>
    </citation>
    <scope>NUCLEOTIDE SEQUENCE [LARGE SCALE GENOMIC DNA]</scope>
    <source>
        <strain evidence="4 5">KCTC 3377</strain>
    </source>
</reference>